<gene>
    <name evidence="1" type="ORF">FP026_06385</name>
</gene>
<accession>A0A5B0W9L1</accession>
<dbReference type="Proteomes" id="UP000323608">
    <property type="component" value="Unassembled WGS sequence"/>
</dbReference>
<evidence type="ECO:0000313" key="1">
    <source>
        <dbReference type="EMBL" id="KAA1183663.1"/>
    </source>
</evidence>
<dbReference type="EMBL" id="VNIP01000004">
    <property type="protein sequence ID" value="KAA1183663.1"/>
    <property type="molecule type" value="Genomic_DNA"/>
</dbReference>
<dbReference type="RefSeq" id="WP_149633794.1">
    <property type="nucleotide sequence ID" value="NZ_VNIP01000004.1"/>
</dbReference>
<proteinExistence type="predicted"/>
<reference evidence="1 2" key="1">
    <citation type="submission" date="2019-07" db="EMBL/GenBank/DDBJ databases">
        <title>The Draft Genome Sequence of Rhizobium tropici SARCC-755 Associated with Superior Nodulation on Pigeonpea (Cajanus cajan (L.) Millsp.).</title>
        <authorList>
            <person name="Bopape F.L."/>
            <person name="Hassen A.I."/>
            <person name="Swanevelder Z.H."/>
            <person name="Gwata E.T."/>
        </authorList>
    </citation>
    <scope>NUCLEOTIDE SEQUENCE [LARGE SCALE GENOMIC DNA]</scope>
    <source>
        <strain evidence="1 2">SARCC-755</strain>
    </source>
</reference>
<sequence length="84" mass="9230">MEDVVTLSVPEFVLSWFSDFIKSAPANKAKISAAIQAIREEPTLRRDAGVVRMSGSSFDLRFIVNSEPGMGSRAFAPPTEHVFD</sequence>
<dbReference type="AlphaFoldDB" id="A0A5B0W9L1"/>
<comment type="caution">
    <text evidence="1">The sequence shown here is derived from an EMBL/GenBank/DDBJ whole genome shotgun (WGS) entry which is preliminary data.</text>
</comment>
<protein>
    <submittedName>
        <fullName evidence="1">Uncharacterized protein</fullName>
    </submittedName>
</protein>
<organism evidence="1 2">
    <name type="scientific">Rhizobium tropici</name>
    <dbReference type="NCBI Taxonomy" id="398"/>
    <lineage>
        <taxon>Bacteria</taxon>
        <taxon>Pseudomonadati</taxon>
        <taxon>Pseudomonadota</taxon>
        <taxon>Alphaproteobacteria</taxon>
        <taxon>Hyphomicrobiales</taxon>
        <taxon>Rhizobiaceae</taxon>
        <taxon>Rhizobium/Agrobacterium group</taxon>
        <taxon>Rhizobium</taxon>
    </lineage>
</organism>
<name>A0A5B0W9L1_RHITR</name>
<evidence type="ECO:0000313" key="2">
    <source>
        <dbReference type="Proteomes" id="UP000323608"/>
    </source>
</evidence>